<dbReference type="PANTHER" id="PTHR42860:SF2">
    <property type="entry name" value="BLL4160 PROTEIN"/>
    <property type="match status" value="1"/>
</dbReference>
<dbReference type="PANTHER" id="PTHR42860">
    <property type="entry name" value="VITAMIN B12-BINDING PROTEIN"/>
    <property type="match status" value="1"/>
</dbReference>
<dbReference type="InterPro" id="IPR051030">
    <property type="entry name" value="Vitamin_B12-ABC_binding"/>
</dbReference>
<name>A0A938BKF5_9BACT</name>
<feature type="domain" description="Fe/B12 periplasmic-binding" evidence="1">
    <location>
        <begin position="24"/>
        <end position="241"/>
    </location>
</feature>
<organism evidence="2 3">
    <name type="scientific">Candidatus Tanganyikabacteria bacterium</name>
    <dbReference type="NCBI Taxonomy" id="2961651"/>
    <lineage>
        <taxon>Bacteria</taxon>
        <taxon>Bacillati</taxon>
        <taxon>Candidatus Sericytochromatia</taxon>
        <taxon>Candidatus Tanganyikabacteria</taxon>
    </lineage>
</organism>
<accession>A0A938BKF5</accession>
<dbReference type="Proteomes" id="UP000703893">
    <property type="component" value="Unassembled WGS sequence"/>
</dbReference>
<evidence type="ECO:0000313" key="3">
    <source>
        <dbReference type="Proteomes" id="UP000703893"/>
    </source>
</evidence>
<dbReference type="EMBL" id="VGJX01000914">
    <property type="protein sequence ID" value="MBM3276212.1"/>
    <property type="molecule type" value="Genomic_DNA"/>
</dbReference>
<dbReference type="SUPFAM" id="SSF53807">
    <property type="entry name" value="Helical backbone' metal receptor"/>
    <property type="match status" value="1"/>
</dbReference>
<dbReference type="PROSITE" id="PS50983">
    <property type="entry name" value="FE_B12_PBP"/>
    <property type="match status" value="1"/>
</dbReference>
<proteinExistence type="predicted"/>
<protein>
    <submittedName>
        <fullName evidence="2">ABC transporter substrate-binding protein</fullName>
    </submittedName>
</protein>
<comment type="caution">
    <text evidence="2">The sequence shown here is derived from an EMBL/GenBank/DDBJ whole genome shotgun (WGS) entry which is preliminary data.</text>
</comment>
<evidence type="ECO:0000259" key="1">
    <source>
        <dbReference type="PROSITE" id="PS50983"/>
    </source>
</evidence>
<gene>
    <name evidence="2" type="ORF">FJZ00_13745</name>
</gene>
<sequence length="241" mass="26179">MIDRASEEAERILAEISVPRRPRRIACLTEETAETLCRLSAGDLIAGVSVYAERPAEVRTKPKISAFIKADFAKIEAVKPDLVLCFSDLQAEIAAECARRGLEVVVFNQRSIAEILGMVQALGALIGREAAAADLVSELRASLEAVARSAAGFPRRPRVYFEEWDDPLISGIRWVSECVAIAGGEDVFPDRAGGKAATERVVSAQEVVDRRPDLILASWCGKPADLPAIRNREGWDVIPAV</sequence>
<reference evidence="2 3" key="1">
    <citation type="submission" date="2019-03" db="EMBL/GenBank/DDBJ databases">
        <title>Lake Tanganyika Metagenome-Assembled Genomes (MAGs).</title>
        <authorList>
            <person name="Tran P."/>
        </authorList>
    </citation>
    <scope>NUCLEOTIDE SEQUENCE [LARGE SCALE GENOMIC DNA]</scope>
    <source>
        <strain evidence="2">K_DeepCast_65m_m2_236</strain>
    </source>
</reference>
<dbReference type="InterPro" id="IPR002491">
    <property type="entry name" value="ABC_transptr_periplasmic_BD"/>
</dbReference>
<dbReference type="Gene3D" id="3.40.50.1980">
    <property type="entry name" value="Nitrogenase molybdenum iron protein domain"/>
    <property type="match status" value="2"/>
</dbReference>
<dbReference type="Pfam" id="PF01497">
    <property type="entry name" value="Peripla_BP_2"/>
    <property type="match status" value="1"/>
</dbReference>
<feature type="non-terminal residue" evidence="2">
    <location>
        <position position="241"/>
    </location>
</feature>
<evidence type="ECO:0000313" key="2">
    <source>
        <dbReference type="EMBL" id="MBM3276212.1"/>
    </source>
</evidence>
<dbReference type="AlphaFoldDB" id="A0A938BKF5"/>